<gene>
    <name evidence="2" type="ORF">CAPTEDRAFT_206178</name>
</gene>
<sequence>MAPATEAKNLPSSPEYGFTHTISSPHLPRSNGFAESVVATTKATLKKCIATGEDPEIGILLLRATPIAAGLPTPAKLLYGRPLQTVLPSVYTTKQSHAKHHEALRQRQKKQKAYFDKHTQRELPKLTPGDLIMVQSHEDKKWYPATVISECSEPRSYLIQTRSGQRLRRNRQFLRKLPNSKPYVQDTQEPQDVEPYTQTYFPPNPNTNEAPSQAEQRPEPRTPRSVHFPPDAAYHTRAGRASRPPNKEVSVPANRQLDEGRFNKPQLLPLAEDIMKLSKFLRDKGAQALVRLSGEKSIEAWCQLSKIVLAYLIMFNHRRSGEMGKAKRTSFQNRAEPANQALLASSLSEMEQKLINSFKRMVIRGKRGRKVPVLMPQEVEVWLITLDEQRDLISNQENIFLFPTKNGQGHLRGHTVLKEMSLKCGAKNPEILRSTKLRKQVATMSQLMNRQDNELVILARFLGHDVNVHREYYRLPEDHIQVAKVDKLLQASESGQDITGMKLSDIEIDTATAFEETDEDNDPTQLSDGGADVQRKRQADPDLKILRSENADRGKKKKQADPTATKPTKSAIRKIWSKEEKEAWKGISTGIYSLDMCQRKSKWKHARPQNRL</sequence>
<evidence type="ECO:0000313" key="2">
    <source>
        <dbReference type="EMBL" id="ELT91082.1"/>
    </source>
</evidence>
<evidence type="ECO:0000313" key="4">
    <source>
        <dbReference type="Proteomes" id="UP000014760"/>
    </source>
</evidence>
<dbReference type="InterPro" id="IPR036397">
    <property type="entry name" value="RNaseH_sf"/>
</dbReference>
<feature type="compositionally biased region" description="Basic and acidic residues" evidence="1">
    <location>
        <begin position="533"/>
        <end position="553"/>
    </location>
</feature>
<dbReference type="EnsemblMetazoa" id="CapteT206178">
    <property type="protein sequence ID" value="CapteP206178"/>
    <property type="gene ID" value="CapteG206178"/>
</dbReference>
<evidence type="ECO:0000256" key="1">
    <source>
        <dbReference type="SAM" id="MobiDB-lite"/>
    </source>
</evidence>
<dbReference type="PANTHER" id="PTHR33480">
    <property type="entry name" value="SET DOMAIN-CONTAINING PROTEIN-RELATED"/>
    <property type="match status" value="1"/>
</dbReference>
<dbReference type="GO" id="GO:0003676">
    <property type="term" value="F:nucleic acid binding"/>
    <property type="evidence" value="ECO:0007669"/>
    <property type="project" value="InterPro"/>
</dbReference>
<feature type="compositionally biased region" description="Polar residues" evidence="1">
    <location>
        <begin position="185"/>
        <end position="215"/>
    </location>
</feature>
<protein>
    <recommendedName>
        <fullName evidence="5">Integrase catalytic domain-containing protein</fullName>
    </recommendedName>
</protein>
<dbReference type="HOGENOM" id="CLU_446362_0_0_1"/>
<dbReference type="AlphaFoldDB" id="R7TC47"/>
<accession>R7TC47</accession>
<keyword evidence="4" id="KW-1185">Reference proteome</keyword>
<dbReference type="Proteomes" id="UP000014760">
    <property type="component" value="Unassembled WGS sequence"/>
</dbReference>
<reference evidence="4" key="1">
    <citation type="submission" date="2012-12" db="EMBL/GenBank/DDBJ databases">
        <authorList>
            <person name="Hellsten U."/>
            <person name="Grimwood J."/>
            <person name="Chapman J.A."/>
            <person name="Shapiro H."/>
            <person name="Aerts A."/>
            <person name="Otillar R.P."/>
            <person name="Terry A.Y."/>
            <person name="Boore J.L."/>
            <person name="Simakov O."/>
            <person name="Marletaz F."/>
            <person name="Cho S.-J."/>
            <person name="Edsinger-Gonzales E."/>
            <person name="Havlak P."/>
            <person name="Kuo D.-H."/>
            <person name="Larsson T."/>
            <person name="Lv J."/>
            <person name="Arendt D."/>
            <person name="Savage R."/>
            <person name="Osoegawa K."/>
            <person name="de Jong P."/>
            <person name="Lindberg D.R."/>
            <person name="Seaver E.C."/>
            <person name="Weisblat D.A."/>
            <person name="Putnam N.H."/>
            <person name="Grigoriev I.V."/>
            <person name="Rokhsar D.S."/>
        </authorList>
    </citation>
    <scope>NUCLEOTIDE SEQUENCE</scope>
    <source>
        <strain evidence="4">I ESC-2004</strain>
    </source>
</reference>
<evidence type="ECO:0000313" key="3">
    <source>
        <dbReference type="EnsemblMetazoa" id="CapteP206178"/>
    </source>
</evidence>
<reference evidence="2 4" key="2">
    <citation type="journal article" date="2013" name="Nature">
        <title>Insights into bilaterian evolution from three spiralian genomes.</title>
        <authorList>
            <person name="Simakov O."/>
            <person name="Marletaz F."/>
            <person name="Cho S.J."/>
            <person name="Edsinger-Gonzales E."/>
            <person name="Havlak P."/>
            <person name="Hellsten U."/>
            <person name="Kuo D.H."/>
            <person name="Larsson T."/>
            <person name="Lv J."/>
            <person name="Arendt D."/>
            <person name="Savage R."/>
            <person name="Osoegawa K."/>
            <person name="de Jong P."/>
            <person name="Grimwood J."/>
            <person name="Chapman J.A."/>
            <person name="Shapiro H."/>
            <person name="Aerts A."/>
            <person name="Otillar R.P."/>
            <person name="Terry A.Y."/>
            <person name="Boore J.L."/>
            <person name="Grigoriev I.V."/>
            <person name="Lindberg D.R."/>
            <person name="Seaver E.C."/>
            <person name="Weisblat D.A."/>
            <person name="Putnam N.H."/>
            <person name="Rokhsar D.S."/>
        </authorList>
    </citation>
    <scope>NUCLEOTIDE SEQUENCE</scope>
    <source>
        <strain evidence="2 4">I ESC-2004</strain>
    </source>
</reference>
<dbReference type="PANTHER" id="PTHR33480:SF1">
    <property type="entry name" value="TYR RECOMBINASE DOMAIN-CONTAINING PROTEIN"/>
    <property type="match status" value="1"/>
</dbReference>
<dbReference type="OrthoDB" id="5376140at2759"/>
<dbReference type="Gene3D" id="3.30.420.10">
    <property type="entry name" value="Ribonuclease H-like superfamily/Ribonuclease H"/>
    <property type="match status" value="1"/>
</dbReference>
<feature type="region of interest" description="Disordered" evidence="1">
    <location>
        <begin position="174"/>
        <end position="250"/>
    </location>
</feature>
<evidence type="ECO:0008006" key="5">
    <source>
        <dbReference type="Google" id="ProtNLM"/>
    </source>
</evidence>
<dbReference type="EMBL" id="AMQN01013986">
    <property type="status" value="NOT_ANNOTATED_CDS"/>
    <property type="molecule type" value="Genomic_DNA"/>
</dbReference>
<dbReference type="EMBL" id="KB310656">
    <property type="protein sequence ID" value="ELT91082.1"/>
    <property type="molecule type" value="Genomic_DNA"/>
</dbReference>
<reference evidence="3" key="3">
    <citation type="submission" date="2015-06" db="UniProtKB">
        <authorList>
            <consortium name="EnsemblMetazoa"/>
        </authorList>
    </citation>
    <scope>IDENTIFICATION</scope>
</reference>
<feature type="region of interest" description="Disordered" evidence="1">
    <location>
        <begin position="513"/>
        <end position="574"/>
    </location>
</feature>
<name>R7TC47_CAPTE</name>
<dbReference type="STRING" id="283909.R7TC47"/>
<organism evidence="2">
    <name type="scientific">Capitella teleta</name>
    <name type="common">Polychaete worm</name>
    <dbReference type="NCBI Taxonomy" id="283909"/>
    <lineage>
        <taxon>Eukaryota</taxon>
        <taxon>Metazoa</taxon>
        <taxon>Spiralia</taxon>
        <taxon>Lophotrochozoa</taxon>
        <taxon>Annelida</taxon>
        <taxon>Polychaeta</taxon>
        <taxon>Sedentaria</taxon>
        <taxon>Scolecida</taxon>
        <taxon>Capitellidae</taxon>
        <taxon>Capitella</taxon>
    </lineage>
</organism>
<proteinExistence type="predicted"/>